<keyword evidence="4" id="KW-0472">Membrane</keyword>
<dbReference type="GO" id="GO:0016020">
    <property type="term" value="C:membrane"/>
    <property type="evidence" value="ECO:0007669"/>
    <property type="project" value="InterPro"/>
</dbReference>
<evidence type="ECO:0000313" key="6">
    <source>
        <dbReference type="Proteomes" id="UP000093000"/>
    </source>
</evidence>
<gene>
    <name evidence="5" type="primary">MNT2_2</name>
    <name evidence="5" type="ORF">A0J61_00351</name>
</gene>
<dbReference type="OrthoDB" id="439943at2759"/>
<accession>A0A1C7NRR0</accession>
<keyword evidence="5" id="KW-0328">Glycosyltransferase</keyword>
<evidence type="ECO:0000256" key="3">
    <source>
        <dbReference type="SAM" id="MobiDB-lite"/>
    </source>
</evidence>
<feature type="region of interest" description="Disordered" evidence="3">
    <location>
        <begin position="1"/>
        <end position="21"/>
    </location>
</feature>
<dbReference type="InParanoid" id="A0A1C7NRR0"/>
<dbReference type="AlphaFoldDB" id="A0A1C7NRR0"/>
<evidence type="ECO:0000256" key="2">
    <source>
        <dbReference type="ARBA" id="ARBA00022679"/>
    </source>
</evidence>
<dbReference type="Pfam" id="PF01793">
    <property type="entry name" value="Glyco_transf_15"/>
    <property type="match status" value="1"/>
</dbReference>
<feature type="compositionally biased region" description="Low complexity" evidence="3">
    <location>
        <begin position="10"/>
        <end position="21"/>
    </location>
</feature>
<dbReference type="Gene3D" id="3.90.550.10">
    <property type="entry name" value="Spore Coat Polysaccharide Biosynthesis Protein SpsA, Chain A"/>
    <property type="match status" value="1"/>
</dbReference>
<evidence type="ECO:0000313" key="5">
    <source>
        <dbReference type="EMBL" id="OBZ91629.1"/>
    </source>
</evidence>
<organism evidence="5 6">
    <name type="scientific">Choanephora cucurbitarum</name>
    <dbReference type="NCBI Taxonomy" id="101091"/>
    <lineage>
        <taxon>Eukaryota</taxon>
        <taxon>Fungi</taxon>
        <taxon>Fungi incertae sedis</taxon>
        <taxon>Mucoromycota</taxon>
        <taxon>Mucoromycotina</taxon>
        <taxon>Mucoromycetes</taxon>
        <taxon>Mucorales</taxon>
        <taxon>Mucorineae</taxon>
        <taxon>Choanephoraceae</taxon>
        <taxon>Choanephoroideae</taxon>
        <taxon>Choanephora</taxon>
    </lineage>
</organism>
<keyword evidence="6" id="KW-1185">Reference proteome</keyword>
<dbReference type="PANTHER" id="PTHR31121">
    <property type="entry name" value="ALPHA-1,2 MANNOSYLTRANSFERASE KTR1"/>
    <property type="match status" value="1"/>
</dbReference>
<dbReference type="EMBL" id="LUGH01000007">
    <property type="protein sequence ID" value="OBZ91629.1"/>
    <property type="molecule type" value="Genomic_DNA"/>
</dbReference>
<name>A0A1C7NRR0_9FUNG</name>
<protein>
    <submittedName>
        <fullName evidence="5">Glycolipid 2-alpha-mannosyltransferase 2</fullName>
    </submittedName>
</protein>
<comment type="caution">
    <text evidence="5">The sequence shown here is derived from an EMBL/GenBank/DDBJ whole genome shotgun (WGS) entry which is preliminary data.</text>
</comment>
<dbReference type="InterPro" id="IPR002685">
    <property type="entry name" value="Glyco_trans_15"/>
</dbReference>
<dbReference type="GO" id="GO:0000032">
    <property type="term" value="P:cell wall mannoprotein biosynthetic process"/>
    <property type="evidence" value="ECO:0007669"/>
    <property type="project" value="TreeGrafter"/>
</dbReference>
<dbReference type="STRING" id="101091.A0A1C7NRR0"/>
<dbReference type="GO" id="GO:0000026">
    <property type="term" value="F:alpha-1,2-mannosyltransferase activity"/>
    <property type="evidence" value="ECO:0007669"/>
    <property type="project" value="TreeGrafter"/>
</dbReference>
<comment type="similarity">
    <text evidence="1">Belongs to the glycosyltransferase 15 family.</text>
</comment>
<dbReference type="GO" id="GO:0005794">
    <property type="term" value="C:Golgi apparatus"/>
    <property type="evidence" value="ECO:0007669"/>
    <property type="project" value="TreeGrafter"/>
</dbReference>
<evidence type="ECO:0000256" key="1">
    <source>
        <dbReference type="ARBA" id="ARBA00007677"/>
    </source>
</evidence>
<keyword evidence="4" id="KW-1133">Transmembrane helix</keyword>
<dbReference type="Proteomes" id="UP000093000">
    <property type="component" value="Unassembled WGS sequence"/>
</dbReference>
<keyword evidence="4" id="KW-0812">Transmembrane</keyword>
<proteinExistence type="inferred from homology"/>
<dbReference type="SUPFAM" id="SSF53448">
    <property type="entry name" value="Nucleotide-diphospho-sugar transferases"/>
    <property type="match status" value="1"/>
</dbReference>
<dbReference type="InterPro" id="IPR029044">
    <property type="entry name" value="Nucleotide-diphossugar_trans"/>
</dbReference>
<reference evidence="5 6" key="1">
    <citation type="submission" date="2016-03" db="EMBL/GenBank/DDBJ databases">
        <title>Choanephora cucurbitarum.</title>
        <authorList>
            <person name="Min B."/>
            <person name="Park H."/>
            <person name="Park J.-H."/>
            <person name="Shin H.-D."/>
            <person name="Choi I.-G."/>
        </authorList>
    </citation>
    <scope>NUCLEOTIDE SEQUENCE [LARGE SCALE GENOMIC DNA]</scope>
    <source>
        <strain evidence="5 6">KUS-F28377</strain>
    </source>
</reference>
<dbReference type="FunFam" id="3.90.550.10:FF:000051">
    <property type="entry name" value="Alpha-1,2-mannosyltransferase (Ktr4)"/>
    <property type="match status" value="1"/>
</dbReference>
<feature type="transmembrane region" description="Helical" evidence="4">
    <location>
        <begin position="30"/>
        <end position="48"/>
    </location>
</feature>
<keyword evidence="2 5" id="KW-0808">Transferase</keyword>
<dbReference type="PANTHER" id="PTHR31121:SF6">
    <property type="entry name" value="ALPHA-1,2 MANNOSYLTRANSFERASE KTR1"/>
    <property type="match status" value="1"/>
</dbReference>
<dbReference type="GO" id="GO:0006487">
    <property type="term" value="P:protein N-linked glycosylation"/>
    <property type="evidence" value="ECO:0007669"/>
    <property type="project" value="TreeGrafter"/>
</dbReference>
<evidence type="ECO:0000256" key="4">
    <source>
        <dbReference type="SAM" id="Phobius"/>
    </source>
</evidence>
<sequence length="460" mass="54450">MVFLRDNPFSSSDTNSPSKSSYNRRRTWKILFRISVATVVLTTCYFIGRGVHWEKISESYNPRDIDFSQYICNLPQTTLSKLLSSSSLAAIQQQQLSNANLLEHQRIEYLKTKETLVPDVTIPKDVWNGLPVKGAYYMVVRNEKIMDARMVARSMEDHMKNGTQYPWVLLNNQPFAVEFKRHIKKVITAPVFFGKIDLEAWDYPHWIDVDRAEFLMLEQETKGAYKGSSLSYHQLMRYHSGFFFHHPLLRDVEYTWRVEPGADYSCQMDDDMFLYMKEHNKSLGFVITMLEARQTIPTLWQRVNEFTERFPQHVLPEYETIYPWIYDEDADDYNNCHFWTNFQLADLSFFRSEAYRKYFEYLDRTGNFFYERWGDAPVQTIAAALFLKKEQIHFFNNIGYTHSVATHCPYNNTLLKKCHCDVNKNFDFHRSSCTKKLLKLLDPKAISSMNKFIKEKEIKL</sequence>